<dbReference type="EMBL" id="JABDYF010000001">
    <property type="protein sequence ID" value="MBX5088317.1"/>
    <property type="molecule type" value="Genomic_DNA"/>
</dbReference>
<feature type="domain" description="Glyoxalase/fosfomycin resistance/dioxygenase" evidence="1">
    <location>
        <begin position="61"/>
        <end position="193"/>
    </location>
</feature>
<reference evidence="2 3" key="1">
    <citation type="submission" date="2020-04" db="EMBL/GenBank/DDBJ databases">
        <title>Global-level population genomics: horizontal gene transfer, symbiosis and evolution in Rhizobia.</title>
        <authorList>
            <person name="Gai Y."/>
        </authorList>
    </citation>
    <scope>NUCLEOTIDE SEQUENCE [LARGE SCALE GENOMIC DNA]</scope>
    <source>
        <strain evidence="2 3">BLR33</strain>
    </source>
</reference>
<keyword evidence="3" id="KW-1185">Reference proteome</keyword>
<keyword evidence="2" id="KW-0456">Lyase</keyword>
<evidence type="ECO:0000259" key="1">
    <source>
        <dbReference type="Pfam" id="PF00903"/>
    </source>
</evidence>
<dbReference type="PROSITE" id="PS51318">
    <property type="entry name" value="TAT"/>
    <property type="match status" value="1"/>
</dbReference>
<dbReference type="SUPFAM" id="SSF54593">
    <property type="entry name" value="Glyoxalase/Bleomycin resistance protein/Dihydroxybiphenyl dioxygenase"/>
    <property type="match status" value="1"/>
</dbReference>
<proteinExistence type="predicted"/>
<dbReference type="Gene3D" id="3.10.180.10">
    <property type="entry name" value="2,3-Dihydroxybiphenyl 1,2-Dioxygenase, domain 1"/>
    <property type="match status" value="1"/>
</dbReference>
<accession>A0ABS7I904</accession>
<dbReference type="GO" id="GO:0016829">
    <property type="term" value="F:lyase activity"/>
    <property type="evidence" value="ECO:0007669"/>
    <property type="project" value="UniProtKB-KW"/>
</dbReference>
<protein>
    <submittedName>
        <fullName evidence="2">Lactoylglutathione lyase</fullName>
    </submittedName>
</protein>
<comment type="caution">
    <text evidence="2">The sequence shown here is derived from an EMBL/GenBank/DDBJ whole genome shotgun (WGS) entry which is preliminary data.</text>
</comment>
<dbReference type="Proteomes" id="UP000770629">
    <property type="component" value="Unassembled WGS sequence"/>
</dbReference>
<dbReference type="InterPro" id="IPR029068">
    <property type="entry name" value="Glyas_Bleomycin-R_OHBP_Dase"/>
</dbReference>
<gene>
    <name evidence="2" type="ORF">HJB60_03885</name>
</gene>
<dbReference type="InterPro" id="IPR004360">
    <property type="entry name" value="Glyas_Fos-R_dOase_dom"/>
</dbReference>
<evidence type="ECO:0000313" key="3">
    <source>
        <dbReference type="Proteomes" id="UP000770629"/>
    </source>
</evidence>
<dbReference type="InterPro" id="IPR006311">
    <property type="entry name" value="TAT_signal"/>
</dbReference>
<evidence type="ECO:0000313" key="2">
    <source>
        <dbReference type="EMBL" id="MBX5088317.1"/>
    </source>
</evidence>
<organism evidence="2 3">
    <name type="scientific">Rhizobium lentis</name>
    <dbReference type="NCBI Taxonomy" id="1138194"/>
    <lineage>
        <taxon>Bacteria</taxon>
        <taxon>Pseudomonadati</taxon>
        <taxon>Pseudomonadota</taxon>
        <taxon>Alphaproteobacteria</taxon>
        <taxon>Hyphomicrobiales</taxon>
        <taxon>Rhizobiaceae</taxon>
        <taxon>Rhizobium/Agrobacterium group</taxon>
        <taxon>Rhizobium</taxon>
    </lineage>
</organism>
<name>A0ABS7I904_9HYPH</name>
<sequence length="284" mass="31295">MSDDGQNSPALATRRQVLHTVGSAAIIGLASPTFAAASTAAQTTRSGDRNKAPLGARLQGVQHFGLTVQNMNRAFEFYTEVLGGTEIMRDGNFQGEKIHNTLLTDQEILARELQVNALAMGVPDLRGGTQRLDVRFIQFDNVVIELLQYRDADQPEGSGPSFAEPRDHMSPAYPRSMHICFYIQDDVDFNLFIRDLEAECARRGMDQVRANRVVTVTTEAERRAAPMSSNTNKITEGKSNGWSLIYCKGPEGEQLEFVQALGPVKKTFADAYAARQQLVGSQVR</sequence>
<dbReference type="Pfam" id="PF00903">
    <property type="entry name" value="Glyoxalase"/>
    <property type="match status" value="1"/>
</dbReference>